<dbReference type="PANTHER" id="PTHR30319:SF1">
    <property type="entry name" value="TRANSCRIPTIONAL REPRESSOR PAAX"/>
    <property type="match status" value="1"/>
</dbReference>
<comment type="caution">
    <text evidence="2">The sequence shown here is derived from an EMBL/GenBank/DDBJ whole genome shotgun (WGS) entry which is preliminary data.</text>
</comment>
<dbReference type="GO" id="GO:0006351">
    <property type="term" value="P:DNA-templated transcription"/>
    <property type="evidence" value="ECO:0007669"/>
    <property type="project" value="InterPro"/>
</dbReference>
<dbReference type="PIRSF" id="PIRSF020623">
    <property type="entry name" value="PaaX"/>
    <property type="match status" value="1"/>
</dbReference>
<feature type="domain" description="Transcriptional repressor PaaX-like N-terminal" evidence="1">
    <location>
        <begin position="19"/>
        <end position="85"/>
    </location>
</feature>
<dbReference type="Proteomes" id="UP000436822">
    <property type="component" value="Unassembled WGS sequence"/>
</dbReference>
<accession>A0A6N6JDX4</accession>
<evidence type="ECO:0000259" key="1">
    <source>
        <dbReference type="Pfam" id="PF07848"/>
    </source>
</evidence>
<dbReference type="SUPFAM" id="SSF46785">
    <property type="entry name" value="Winged helix' DNA-binding domain"/>
    <property type="match status" value="1"/>
</dbReference>
<dbReference type="PANTHER" id="PTHR30319">
    <property type="entry name" value="PHENYLACETIC ACID REGULATOR-RELATED TRANSCRIPTIONAL REPRESSOR"/>
    <property type="match status" value="1"/>
</dbReference>
<dbReference type="AlphaFoldDB" id="A0A6N6JDX4"/>
<dbReference type="Gene3D" id="1.10.10.10">
    <property type="entry name" value="Winged helix-like DNA-binding domain superfamily/Winged helix DNA-binding domain"/>
    <property type="match status" value="1"/>
</dbReference>
<dbReference type="InterPro" id="IPR011965">
    <property type="entry name" value="PaaX_trns_reg"/>
</dbReference>
<evidence type="ECO:0000313" key="2">
    <source>
        <dbReference type="EMBL" id="GFE64325.1"/>
    </source>
</evidence>
<dbReference type="EMBL" id="BLJE01000001">
    <property type="protein sequence ID" value="GFE64325.1"/>
    <property type="molecule type" value="Genomic_DNA"/>
</dbReference>
<reference evidence="2 3" key="1">
    <citation type="submission" date="2019-12" db="EMBL/GenBank/DDBJ databases">
        <title>Litoreibacter badius sp. nov., a novel bacteriochlorophyll a-containing bacterium in the genus Litoreibacter.</title>
        <authorList>
            <person name="Kanamuro M."/>
            <person name="Takabe Y."/>
            <person name="Mori K."/>
            <person name="Takaichi S."/>
            <person name="Hanada S."/>
        </authorList>
    </citation>
    <scope>NUCLEOTIDE SEQUENCE [LARGE SCALE GENOMIC DNA]</scope>
    <source>
        <strain evidence="2 3">K6</strain>
    </source>
</reference>
<dbReference type="InterPro" id="IPR012906">
    <property type="entry name" value="PaaX-like_N"/>
</dbReference>
<evidence type="ECO:0000313" key="3">
    <source>
        <dbReference type="Proteomes" id="UP000436822"/>
    </source>
</evidence>
<dbReference type="RefSeq" id="WP_159805230.1">
    <property type="nucleotide sequence ID" value="NZ_BLJE01000001.1"/>
</dbReference>
<dbReference type="InterPro" id="IPR036390">
    <property type="entry name" value="WH_DNA-bd_sf"/>
</dbReference>
<dbReference type="Gene3D" id="3.30.70.2670">
    <property type="match status" value="1"/>
</dbReference>
<organism evidence="2 3">
    <name type="scientific">Litoreibacter roseus</name>
    <dbReference type="NCBI Taxonomy" id="2601869"/>
    <lineage>
        <taxon>Bacteria</taxon>
        <taxon>Pseudomonadati</taxon>
        <taxon>Pseudomonadota</taxon>
        <taxon>Alphaproteobacteria</taxon>
        <taxon>Rhodobacterales</taxon>
        <taxon>Roseobacteraceae</taxon>
        <taxon>Litoreibacter</taxon>
    </lineage>
</organism>
<dbReference type="Pfam" id="PF07848">
    <property type="entry name" value="PaaX"/>
    <property type="match status" value="1"/>
</dbReference>
<protein>
    <submittedName>
        <fullName evidence="2">Phenylacetic acid degradation operon negative regulatory protein</fullName>
    </submittedName>
</protein>
<keyword evidence="3" id="KW-1185">Reference proteome</keyword>
<dbReference type="OrthoDB" id="2270427at2"/>
<proteinExistence type="predicted"/>
<dbReference type="InterPro" id="IPR036388">
    <property type="entry name" value="WH-like_DNA-bd_sf"/>
</dbReference>
<dbReference type="Gene3D" id="1.20.58.1460">
    <property type="match status" value="1"/>
</dbReference>
<sequence length="256" mass="28207">MIFTDLPAFSSLPPLKVWSVLVTAFGDLAIDDGATLSGPVLSALLAPLGIKQEAVRTALHRLKKDNWIVSRKEGRVSHYSLTDHARAQVRLFQTHVYAPSAASEDAKWYLIVTEPGAADIITGAVRIGRRMWLHTQMHTEQMDALVTPVDAQALPGWVTDAALQRLGAGHQTLSIALDALAEDFPDPGALPPFQAASLRLLILHQWRRIALRYPVEIETLFSSDWAGAQCRQKVVSWLSKLPPPDPETFSIPRRAT</sequence>
<name>A0A6N6JDX4_9RHOB</name>
<gene>
    <name evidence="2" type="primary">paaX</name>
    <name evidence="2" type="ORF">KIN_13990</name>
</gene>